<protein>
    <submittedName>
        <fullName evidence="2">Uncharacterized protein</fullName>
    </submittedName>
</protein>
<keyword evidence="1" id="KW-0175">Coiled coil</keyword>
<comment type="caution">
    <text evidence="2">The sequence shown here is derived from an EMBL/GenBank/DDBJ whole genome shotgun (WGS) entry which is preliminary data.</text>
</comment>
<feature type="coiled-coil region" evidence="1">
    <location>
        <begin position="148"/>
        <end position="186"/>
    </location>
</feature>
<evidence type="ECO:0000256" key="1">
    <source>
        <dbReference type="SAM" id="Coils"/>
    </source>
</evidence>
<evidence type="ECO:0000313" key="2">
    <source>
        <dbReference type="EMBL" id="OMJ79562.1"/>
    </source>
</evidence>
<sequence>MDSVNMTLLKIEGLGDLSNCDCQIYAGSDLTKTLSLKSEKAESVFIEKSDIKIILLDVPSSLPIASISFSIDIIEKPGFHWIPLFLSNEDTIYEIPSEVGLPRILIDIHPHLLTPVVELTESSETCGEELQFEEPLSGRDLQIAHSKNVEMMIRIIELENDLKNQKKNTEKEISKIVNEYKSTINRMTLEIEKQKSIANKHLRMSSEVVKENEFLKKKLEINRCEKIDLQERLDRYVKLYQEITERENSLLLILEEKDKDIMRYYRRDKPFKTQQQEHINLSPIKYNQAYEKVNQSSFSFSENIQNISKNEDLEKRMSRFKTFEEIDMKVKSVLKSLKLEGFAYFSNEMIYIIGTKRVNVIIKSDSVHVRVGSILKSFESFISQSCAQEIEAYLKKKNQKAVLNKKKLNTTYGIEDMDNSIISKTFDSRSKLKPSSATTKSFTCFKVKDYSPLGKTLSIKHYNV</sequence>
<gene>
    <name evidence="2" type="ORF">SteCoe_20370</name>
</gene>
<evidence type="ECO:0000313" key="3">
    <source>
        <dbReference type="Proteomes" id="UP000187209"/>
    </source>
</evidence>
<dbReference type="EMBL" id="MPUH01000464">
    <property type="protein sequence ID" value="OMJ79562.1"/>
    <property type="molecule type" value="Genomic_DNA"/>
</dbReference>
<organism evidence="2 3">
    <name type="scientific">Stentor coeruleus</name>
    <dbReference type="NCBI Taxonomy" id="5963"/>
    <lineage>
        <taxon>Eukaryota</taxon>
        <taxon>Sar</taxon>
        <taxon>Alveolata</taxon>
        <taxon>Ciliophora</taxon>
        <taxon>Postciliodesmatophora</taxon>
        <taxon>Heterotrichea</taxon>
        <taxon>Heterotrichida</taxon>
        <taxon>Stentoridae</taxon>
        <taxon>Stentor</taxon>
    </lineage>
</organism>
<accession>A0A1R2BRV3</accession>
<keyword evidence="3" id="KW-1185">Reference proteome</keyword>
<dbReference type="Proteomes" id="UP000187209">
    <property type="component" value="Unassembled WGS sequence"/>
</dbReference>
<reference evidence="2 3" key="1">
    <citation type="submission" date="2016-11" db="EMBL/GenBank/DDBJ databases">
        <title>The macronuclear genome of Stentor coeruleus: a giant cell with tiny introns.</title>
        <authorList>
            <person name="Slabodnick M."/>
            <person name="Ruby J.G."/>
            <person name="Reiff S.B."/>
            <person name="Swart E.C."/>
            <person name="Gosai S."/>
            <person name="Prabakaran S."/>
            <person name="Witkowska E."/>
            <person name="Larue G.E."/>
            <person name="Fisher S."/>
            <person name="Freeman R.M."/>
            <person name="Gunawardena J."/>
            <person name="Chu W."/>
            <person name="Stover N.A."/>
            <person name="Gregory B.D."/>
            <person name="Nowacki M."/>
            <person name="Derisi J."/>
            <person name="Roy S.W."/>
            <person name="Marshall W.F."/>
            <person name="Sood P."/>
        </authorList>
    </citation>
    <scope>NUCLEOTIDE SEQUENCE [LARGE SCALE GENOMIC DNA]</scope>
    <source>
        <strain evidence="2">WM001</strain>
    </source>
</reference>
<dbReference type="AlphaFoldDB" id="A0A1R2BRV3"/>
<name>A0A1R2BRV3_9CILI</name>
<proteinExistence type="predicted"/>